<keyword evidence="6 9" id="KW-0204">Cytolysis</keyword>
<keyword evidence="12" id="KW-1185">Reference proteome</keyword>
<evidence type="ECO:0000256" key="5">
    <source>
        <dbReference type="ARBA" id="ARBA00022801"/>
    </source>
</evidence>
<evidence type="ECO:0000256" key="1">
    <source>
        <dbReference type="ARBA" id="ARBA00000632"/>
    </source>
</evidence>
<dbReference type="RefSeq" id="YP_010648403.1">
    <property type="nucleotide sequence ID" value="NC_070758.1"/>
</dbReference>
<dbReference type="EMBL" id="MZ592920">
    <property type="protein sequence ID" value="QYW05815.1"/>
    <property type="molecule type" value="Genomic_DNA"/>
</dbReference>
<dbReference type="InterPro" id="IPR002196">
    <property type="entry name" value="Glyco_hydro_24"/>
</dbReference>
<dbReference type="GeneID" id="77923842"/>
<evidence type="ECO:0000256" key="7">
    <source>
        <dbReference type="ARBA" id="ARBA00023142"/>
    </source>
</evidence>
<reference evidence="11" key="1">
    <citation type="submission" date="2021-07" db="EMBL/GenBank/DDBJ databases">
        <authorList>
            <person name="Wang J."/>
            <person name="Yang M."/>
        </authorList>
    </citation>
    <scope>NUCLEOTIDE SEQUENCE</scope>
</reference>
<evidence type="ECO:0000256" key="6">
    <source>
        <dbReference type="ARBA" id="ARBA00022852"/>
    </source>
</evidence>
<feature type="active site" description="Proton donor/acceptor" evidence="9">
    <location>
        <position position="51"/>
    </location>
</feature>
<evidence type="ECO:0000256" key="2">
    <source>
        <dbReference type="ARBA" id="ARBA00022529"/>
    </source>
</evidence>
<dbReference type="GO" id="GO:0042742">
    <property type="term" value="P:defense response to bacterium"/>
    <property type="evidence" value="ECO:0007669"/>
    <property type="project" value="UniProtKB-KW"/>
</dbReference>
<keyword evidence="8 9" id="KW-0326">Glycosidase</keyword>
<evidence type="ECO:0000256" key="10">
    <source>
        <dbReference type="RuleBase" id="RU003788"/>
    </source>
</evidence>
<dbReference type="Gene3D" id="1.10.530.40">
    <property type="match status" value="1"/>
</dbReference>
<dbReference type="HAMAP" id="MF_04110">
    <property type="entry name" value="ENDOLYSIN_T4"/>
    <property type="match status" value="1"/>
</dbReference>
<keyword evidence="5 9" id="KW-0378">Hydrolase</keyword>
<dbReference type="SMR" id="A0AAE8BMP4"/>
<dbReference type="GO" id="GO:0044659">
    <property type="term" value="P:viral release from host cell by cytolysis"/>
    <property type="evidence" value="ECO:0007669"/>
    <property type="project" value="UniProtKB-UniRule"/>
</dbReference>
<evidence type="ECO:0000256" key="9">
    <source>
        <dbReference type="HAMAP-Rule" id="MF_04110"/>
    </source>
</evidence>
<keyword evidence="9" id="KW-1035">Host cytoplasm</keyword>
<organism evidence="11 12">
    <name type="scientific">Vibrio phage vB_VpaP_G1</name>
    <dbReference type="NCBI Taxonomy" id="2862773"/>
    <lineage>
        <taxon>Viruses</taxon>
        <taxon>Duplodnaviria</taxon>
        <taxon>Heunggongvirae</taxon>
        <taxon>Uroviricota</taxon>
        <taxon>Caudoviricetes</taxon>
        <taxon>Autographivirales</taxon>
        <taxon>Youngvirus</taxon>
        <taxon>Youngvirus G1</taxon>
    </lineage>
</organism>
<dbReference type="PANTHER" id="PTHR38107:SF4">
    <property type="entry name" value="LYSOZYME"/>
    <property type="match status" value="1"/>
</dbReference>
<keyword evidence="3 9" id="KW-1188">Viral release from host cell</keyword>
<comment type="similarity">
    <text evidence="9 10">Belongs to the glycosyl hydrolase 24 family.</text>
</comment>
<dbReference type="InterPro" id="IPR023346">
    <property type="entry name" value="Lysozyme-like_dom_sf"/>
</dbReference>
<dbReference type="CDD" id="cd16901">
    <property type="entry name" value="lyz_P1"/>
    <property type="match status" value="1"/>
</dbReference>
<dbReference type="Pfam" id="PF00959">
    <property type="entry name" value="Phage_lysozyme"/>
    <property type="match status" value="1"/>
</dbReference>
<keyword evidence="2 9" id="KW-0929">Antimicrobial</keyword>
<protein>
    <recommendedName>
        <fullName evidence="9">Endolysin</fullName>
        <ecNumber evidence="9">3.2.1.17</ecNumber>
    </recommendedName>
    <alternativeName>
        <fullName evidence="9">Lysis protein</fullName>
    </alternativeName>
    <alternativeName>
        <fullName evidence="9">Lysozyme</fullName>
    </alternativeName>
    <alternativeName>
        <fullName evidence="9">Muramidase</fullName>
    </alternativeName>
</protein>
<evidence type="ECO:0000256" key="4">
    <source>
        <dbReference type="ARBA" id="ARBA00022638"/>
    </source>
</evidence>
<dbReference type="SUPFAM" id="SSF53955">
    <property type="entry name" value="Lysozyme-like"/>
    <property type="match status" value="1"/>
</dbReference>
<dbReference type="InterPro" id="IPR034690">
    <property type="entry name" value="Endolysin_T4_type"/>
</dbReference>
<dbReference type="GO" id="GO:0009253">
    <property type="term" value="P:peptidoglycan catabolic process"/>
    <property type="evidence" value="ECO:0007669"/>
    <property type="project" value="UniProtKB-UniRule"/>
</dbReference>
<dbReference type="PANTHER" id="PTHR38107">
    <property type="match status" value="1"/>
</dbReference>
<keyword evidence="7 9" id="KW-0578">Host cell lysis by virus</keyword>
<dbReference type="GO" id="GO:0003796">
    <property type="term" value="F:lysozyme activity"/>
    <property type="evidence" value="ECO:0007669"/>
    <property type="project" value="UniProtKB-UniRule"/>
</dbReference>
<name>A0AAE8BMP4_9CAUD</name>
<proteinExistence type="inferred from homology"/>
<keyword evidence="4 9" id="KW-0081">Bacteriolytic enzyme</keyword>
<dbReference type="InterPro" id="IPR023347">
    <property type="entry name" value="Lysozyme_dom_sf"/>
</dbReference>
<dbReference type="GO" id="GO:0030430">
    <property type="term" value="C:host cell cytoplasm"/>
    <property type="evidence" value="ECO:0007669"/>
    <property type="project" value="UniProtKB-SubCell"/>
</dbReference>
<dbReference type="KEGG" id="vg:77923842"/>
<comment type="function">
    <text evidence="9">Endolysin with lysozyme activity that degrades host peptidoglycans and participates with the holin and spanin proteins in the sequential events which lead to the programmed host cell lysis releasing the mature viral particles. Once the holin has permeabilized the host cell membrane, the endolysin can reach the periplasm and break down the peptidoglycan layer.</text>
</comment>
<evidence type="ECO:0000313" key="11">
    <source>
        <dbReference type="EMBL" id="QYW05815.1"/>
    </source>
</evidence>
<evidence type="ECO:0000256" key="8">
    <source>
        <dbReference type="ARBA" id="ARBA00023295"/>
    </source>
</evidence>
<accession>A0AAE8BMP4</accession>
<comment type="subcellular location">
    <subcellularLocation>
        <location evidence="9">Host cytoplasm</location>
    </subcellularLocation>
    <text evidence="9">The endolysin is cytoplasmic, but can reach the periplasmic space with the help of the holins which disrupt the host cell membrane.</text>
</comment>
<dbReference type="InterPro" id="IPR051018">
    <property type="entry name" value="Bacteriophage_GH24"/>
</dbReference>
<dbReference type="GO" id="GO:0016998">
    <property type="term" value="P:cell wall macromolecule catabolic process"/>
    <property type="evidence" value="ECO:0007669"/>
    <property type="project" value="InterPro"/>
</dbReference>
<evidence type="ECO:0000313" key="12">
    <source>
        <dbReference type="Proteomes" id="UP000828797"/>
    </source>
</evidence>
<dbReference type="Proteomes" id="UP000828797">
    <property type="component" value="Segment"/>
</dbReference>
<sequence>MAAVRNGFIGCSVAAVLGLVSQIYPNALETSPEGLKLLAGYEDCTLTAYKDHVGVPTIGVGSTGCVTMGDTITLEEAAERFVQDVKEAEQCVITYFNGAEMPQPVFDSVTSLVYNVGCYGTRWNRKQDRPTYINMYANSGDWYKVCYRLGDFTKAGGVVSKGLVNRRTEEQRHCLTYRTYPASIQSE</sequence>
<comment type="catalytic activity">
    <reaction evidence="1 9 10">
        <text>Hydrolysis of (1-&gt;4)-beta-linkages between N-acetylmuramic acid and N-acetyl-D-glucosamine residues in a peptidoglycan and between N-acetyl-D-glucosamine residues in chitodextrins.</text>
        <dbReference type="EC" id="3.2.1.17"/>
    </reaction>
</comment>
<feature type="active site" description="Proton donor/acceptor" evidence="9">
    <location>
        <position position="42"/>
    </location>
</feature>
<evidence type="ECO:0000256" key="3">
    <source>
        <dbReference type="ARBA" id="ARBA00022612"/>
    </source>
</evidence>
<dbReference type="EC" id="3.2.1.17" evidence="9"/>